<dbReference type="HAMAP" id="MF_00049_B">
    <property type="entry name" value="Leu_tRNA_synth_B"/>
    <property type="match status" value="1"/>
</dbReference>
<dbReference type="PROSITE" id="PS00178">
    <property type="entry name" value="AA_TRNA_LIGASE_I"/>
    <property type="match status" value="1"/>
</dbReference>
<dbReference type="GO" id="GO:0005524">
    <property type="term" value="F:ATP binding"/>
    <property type="evidence" value="ECO:0007669"/>
    <property type="project" value="UniProtKB-UniRule"/>
</dbReference>
<dbReference type="GO" id="GO:0004823">
    <property type="term" value="F:leucine-tRNA ligase activity"/>
    <property type="evidence" value="ECO:0007669"/>
    <property type="project" value="UniProtKB-UniRule"/>
</dbReference>
<dbReference type="AlphaFoldDB" id="A0AAQ3LGU1"/>
<dbReference type="RefSeq" id="WP_317834383.1">
    <property type="nucleotide sequence ID" value="NZ_CP136920.1"/>
</dbReference>
<dbReference type="InterPro" id="IPR009008">
    <property type="entry name" value="Val/Leu/Ile-tRNA-synth_edit"/>
</dbReference>
<name>A0AAQ3LGU1_9BACT</name>
<dbReference type="SUPFAM" id="SSF52374">
    <property type="entry name" value="Nucleotidylyl transferase"/>
    <property type="match status" value="1"/>
</dbReference>
<keyword evidence="2 9" id="KW-0963">Cytoplasm</keyword>
<dbReference type="Proteomes" id="UP001304300">
    <property type="component" value="Chromosome"/>
</dbReference>
<dbReference type="GO" id="GO:0006429">
    <property type="term" value="P:leucyl-tRNA aminoacylation"/>
    <property type="evidence" value="ECO:0007669"/>
    <property type="project" value="UniProtKB-UniRule"/>
</dbReference>
<evidence type="ECO:0000256" key="7">
    <source>
        <dbReference type="ARBA" id="ARBA00023146"/>
    </source>
</evidence>
<comment type="caution">
    <text evidence="9">Lacks conserved residue(s) required for the propagation of feature annotation.</text>
</comment>
<evidence type="ECO:0000256" key="6">
    <source>
        <dbReference type="ARBA" id="ARBA00022917"/>
    </source>
</evidence>
<gene>
    <name evidence="9 15" type="primary">leuS</name>
    <name evidence="15" type="ORF">RZN69_02280</name>
</gene>
<dbReference type="PANTHER" id="PTHR43740:SF2">
    <property type="entry name" value="LEUCINE--TRNA LIGASE, MITOCHONDRIAL"/>
    <property type="match status" value="1"/>
</dbReference>
<dbReference type="PANTHER" id="PTHR43740">
    <property type="entry name" value="LEUCYL-TRNA SYNTHETASE"/>
    <property type="match status" value="1"/>
</dbReference>
<dbReference type="Pfam" id="PF09334">
    <property type="entry name" value="tRNA-synt_1g"/>
    <property type="match status" value="1"/>
</dbReference>
<dbReference type="Pfam" id="PF13603">
    <property type="entry name" value="tRNA-synt_1_2"/>
    <property type="match status" value="1"/>
</dbReference>
<feature type="domain" description="Leucyl-tRNA synthetase editing" evidence="14">
    <location>
        <begin position="233"/>
        <end position="415"/>
    </location>
</feature>
<evidence type="ECO:0000259" key="14">
    <source>
        <dbReference type="Pfam" id="PF13603"/>
    </source>
</evidence>
<protein>
    <recommendedName>
        <fullName evidence="9">Leucine--tRNA ligase</fullName>
        <ecNumber evidence="9">6.1.1.4</ecNumber>
    </recommendedName>
    <alternativeName>
        <fullName evidence="9">Leucyl-tRNA synthetase</fullName>
        <shortName evidence="9">LeuRS</shortName>
    </alternativeName>
</protein>
<evidence type="ECO:0000313" key="16">
    <source>
        <dbReference type="Proteomes" id="UP001304300"/>
    </source>
</evidence>
<dbReference type="InterPro" id="IPR013155">
    <property type="entry name" value="M/V/L/I-tRNA-synth_anticd-bd"/>
</dbReference>
<dbReference type="Gene3D" id="3.10.20.590">
    <property type="match status" value="1"/>
</dbReference>
<keyword evidence="6 9" id="KW-0648">Protein biosynthesis</keyword>
<dbReference type="InterPro" id="IPR025709">
    <property type="entry name" value="Leu_tRNA-synth_edit"/>
</dbReference>
<feature type="domain" description="Aminoacyl-tRNA synthetase class Ia" evidence="11">
    <location>
        <begin position="598"/>
        <end position="660"/>
    </location>
</feature>
<feature type="short sequence motif" description="'KMSKS' region" evidence="9">
    <location>
        <begin position="632"/>
        <end position="636"/>
    </location>
</feature>
<organism evidence="15 16">
    <name type="scientific">Rubellicoccus peritrichatus</name>
    <dbReference type="NCBI Taxonomy" id="3080537"/>
    <lineage>
        <taxon>Bacteria</taxon>
        <taxon>Pseudomonadati</taxon>
        <taxon>Verrucomicrobiota</taxon>
        <taxon>Opitutia</taxon>
        <taxon>Puniceicoccales</taxon>
        <taxon>Cerasicoccaceae</taxon>
        <taxon>Rubellicoccus</taxon>
    </lineage>
</organism>
<evidence type="ECO:0000259" key="11">
    <source>
        <dbReference type="Pfam" id="PF00133"/>
    </source>
</evidence>
<dbReference type="FunFam" id="1.10.730.10:FF:000011">
    <property type="entry name" value="Leucine--tRNA ligase chloroplastic/mitochondrial"/>
    <property type="match status" value="1"/>
</dbReference>
<evidence type="ECO:0000313" key="15">
    <source>
        <dbReference type="EMBL" id="WOO41899.1"/>
    </source>
</evidence>
<evidence type="ECO:0000256" key="1">
    <source>
        <dbReference type="ARBA" id="ARBA00005594"/>
    </source>
</evidence>
<dbReference type="InterPro" id="IPR015413">
    <property type="entry name" value="Methionyl/Leucyl_tRNA_Synth"/>
</dbReference>
<evidence type="ECO:0000256" key="4">
    <source>
        <dbReference type="ARBA" id="ARBA00022741"/>
    </source>
</evidence>
<accession>A0AAQ3LGU1</accession>
<dbReference type="EC" id="6.1.1.4" evidence="9"/>
<evidence type="ECO:0000256" key="9">
    <source>
        <dbReference type="HAMAP-Rule" id="MF_00049"/>
    </source>
</evidence>
<dbReference type="InterPro" id="IPR014729">
    <property type="entry name" value="Rossmann-like_a/b/a_fold"/>
</dbReference>
<dbReference type="Pfam" id="PF08264">
    <property type="entry name" value="Anticodon_1"/>
    <property type="match status" value="1"/>
</dbReference>
<comment type="catalytic activity">
    <reaction evidence="8 9">
        <text>tRNA(Leu) + L-leucine + ATP = L-leucyl-tRNA(Leu) + AMP + diphosphate</text>
        <dbReference type="Rhea" id="RHEA:11688"/>
        <dbReference type="Rhea" id="RHEA-COMP:9613"/>
        <dbReference type="Rhea" id="RHEA-COMP:9622"/>
        <dbReference type="ChEBI" id="CHEBI:30616"/>
        <dbReference type="ChEBI" id="CHEBI:33019"/>
        <dbReference type="ChEBI" id="CHEBI:57427"/>
        <dbReference type="ChEBI" id="CHEBI:78442"/>
        <dbReference type="ChEBI" id="CHEBI:78494"/>
        <dbReference type="ChEBI" id="CHEBI:456215"/>
        <dbReference type="EC" id="6.1.1.4"/>
    </reaction>
</comment>
<dbReference type="InterPro" id="IPR001412">
    <property type="entry name" value="aa-tRNA-synth_I_CS"/>
</dbReference>
<dbReference type="KEGG" id="puo:RZN69_02280"/>
<keyword evidence="4 9" id="KW-0547">Nucleotide-binding</keyword>
<evidence type="ECO:0000256" key="10">
    <source>
        <dbReference type="RuleBase" id="RU363035"/>
    </source>
</evidence>
<evidence type="ECO:0000259" key="12">
    <source>
        <dbReference type="Pfam" id="PF08264"/>
    </source>
</evidence>
<dbReference type="SUPFAM" id="SSF47323">
    <property type="entry name" value="Anticodon-binding domain of a subclass of class I aminoacyl-tRNA synthetases"/>
    <property type="match status" value="1"/>
</dbReference>
<evidence type="ECO:0000259" key="13">
    <source>
        <dbReference type="Pfam" id="PF09334"/>
    </source>
</evidence>
<proteinExistence type="inferred from homology"/>
<feature type="binding site" evidence="9">
    <location>
        <position position="635"/>
    </location>
    <ligand>
        <name>ATP</name>
        <dbReference type="ChEBI" id="CHEBI:30616"/>
    </ligand>
</feature>
<dbReference type="FunFam" id="3.10.20.590:FF:000001">
    <property type="entry name" value="Leucine--tRNA ligase"/>
    <property type="match status" value="1"/>
</dbReference>
<dbReference type="GO" id="GO:0002161">
    <property type="term" value="F:aminoacyl-tRNA deacylase activity"/>
    <property type="evidence" value="ECO:0007669"/>
    <property type="project" value="InterPro"/>
</dbReference>
<sequence>MASTGNTYNPAEIEPRWQQYWSDPENGGRFFKATENKEGEPYYILDMFPYPSGAGLHLGHIENYTATDTLKRFKIAQGHNVLHPMGWDAFGLPTEQYAIKTGEKPEKVTAENVATYKRQLARAGFVYDWSREVNTTDPGYFRWTQWIFLKLFKAGLAYVDAKPVWYCPELGTVLANEEVLNTSQGPRSERGNFPVERRPLRQWVLRITEYADKLLDGLDDLDWPDSTKRLQANWIGKSTGAEVTFEVDGHEDSLTVFTTRPDTLFGATYMVVAPEHPLVEKITSDEQREAVTAYIEKAKSKSDLERAELSKEKSGEPTGAFAINPVNGKRIPIWVADYVLITYGTGAIMAVPAHDERDFEFAKKFGLEITQVIFPEDGTDELHEAYTGDGKLGNSDILDGLNVADAKVKITAKLESENRGKEAVNYKLRDWLFSRQRYWGEPFPIVWIKEADYAKLSDAVKATGPTEPVRCEMEGETWVAVPLPEEQLPLELPEVESYAPSGDGQSPLANAGEWLQVALNPETGEIVSREEGNDSAINGLRETNTMPQWAGSCWYYLRYLDPNNTSAPISHEIEQYWGMPKWYVGGAEHAVLHLLYARFWHRFLYDQGVLTTKEPFTKLFHQGIILGEDGEKMSKSRGNVASPDDVIDNYGSDALRMFIMFLGPLEAMKPWNPQGIEGIARFLKKLWREFAGDDNGAESKVASDAEDSAETIKILHQTIKKVTEDYEALSFNTAISQMMICINHLGKIEKVSRQSAEAFLQLLAPLAPHIAEELWSRLGNNDSILASGWPKFDASKLVEDTVKLMVQINGKLRGELEIGKDTPKDEVLATAKALDKILPHLDGKNIVKEIYVPGRIVNLVVK</sequence>
<evidence type="ECO:0000256" key="5">
    <source>
        <dbReference type="ARBA" id="ARBA00022840"/>
    </source>
</evidence>
<dbReference type="Gene3D" id="3.40.50.620">
    <property type="entry name" value="HUPs"/>
    <property type="match status" value="2"/>
</dbReference>
<keyword evidence="7 9" id="KW-0030">Aminoacyl-tRNA synthetase</keyword>
<comment type="similarity">
    <text evidence="1 9 10">Belongs to the class-I aminoacyl-tRNA synthetase family.</text>
</comment>
<dbReference type="CDD" id="cd00812">
    <property type="entry name" value="LeuRS_core"/>
    <property type="match status" value="1"/>
</dbReference>
<feature type="domain" description="Methionyl/Leucyl tRNA synthetase" evidence="13">
    <location>
        <begin position="47"/>
        <end position="179"/>
    </location>
</feature>
<dbReference type="PRINTS" id="PR00985">
    <property type="entry name" value="TRNASYNTHLEU"/>
</dbReference>
<keyword evidence="5 9" id="KW-0067">ATP-binding</keyword>
<dbReference type="InterPro" id="IPR002302">
    <property type="entry name" value="Leu-tRNA-ligase"/>
</dbReference>
<dbReference type="Gene3D" id="1.10.730.10">
    <property type="entry name" value="Isoleucyl-tRNA Synthetase, Domain 1"/>
    <property type="match status" value="2"/>
</dbReference>
<evidence type="ECO:0000256" key="8">
    <source>
        <dbReference type="ARBA" id="ARBA00047469"/>
    </source>
</evidence>
<dbReference type="Pfam" id="PF00133">
    <property type="entry name" value="tRNA-synt_1"/>
    <property type="match status" value="1"/>
</dbReference>
<dbReference type="InterPro" id="IPR002300">
    <property type="entry name" value="aa-tRNA-synth_Ia"/>
</dbReference>
<keyword evidence="16" id="KW-1185">Reference proteome</keyword>
<dbReference type="FunFam" id="3.40.50.620:FF:000077">
    <property type="entry name" value="Leucine--tRNA ligase"/>
    <property type="match status" value="1"/>
</dbReference>
<feature type="domain" description="Methionyl/Valyl/Leucyl/Isoleucyl-tRNA synthetase anticodon-binding" evidence="12">
    <location>
        <begin position="713"/>
        <end position="826"/>
    </location>
</feature>
<dbReference type="NCBIfam" id="TIGR00396">
    <property type="entry name" value="leuS_bact"/>
    <property type="match status" value="1"/>
</dbReference>
<dbReference type="InterPro" id="IPR009080">
    <property type="entry name" value="tRNAsynth_Ia_anticodon-bd"/>
</dbReference>
<dbReference type="CDD" id="cd07958">
    <property type="entry name" value="Anticodon_Ia_Leu_BEm"/>
    <property type="match status" value="1"/>
</dbReference>
<keyword evidence="3 9" id="KW-0436">Ligase</keyword>
<dbReference type="GO" id="GO:0005829">
    <property type="term" value="C:cytosol"/>
    <property type="evidence" value="ECO:0007669"/>
    <property type="project" value="TreeGrafter"/>
</dbReference>
<dbReference type="SUPFAM" id="SSF50677">
    <property type="entry name" value="ValRS/IleRS/LeuRS editing domain"/>
    <property type="match status" value="1"/>
</dbReference>
<evidence type="ECO:0000256" key="2">
    <source>
        <dbReference type="ARBA" id="ARBA00022490"/>
    </source>
</evidence>
<comment type="subcellular location">
    <subcellularLocation>
        <location evidence="9">Cytoplasm</location>
    </subcellularLocation>
</comment>
<evidence type="ECO:0000256" key="3">
    <source>
        <dbReference type="ARBA" id="ARBA00022598"/>
    </source>
</evidence>
<dbReference type="EMBL" id="CP136920">
    <property type="protein sequence ID" value="WOO41899.1"/>
    <property type="molecule type" value="Genomic_DNA"/>
</dbReference>
<reference evidence="15 16" key="1">
    <citation type="submission" date="2023-10" db="EMBL/GenBank/DDBJ databases">
        <title>Rubellicoccus peritrichatus gen. nov., sp. nov., isolated from an algae of coral reef tank.</title>
        <authorList>
            <person name="Luo J."/>
        </authorList>
    </citation>
    <scope>NUCLEOTIDE SEQUENCE [LARGE SCALE GENOMIC DNA]</scope>
    <source>
        <strain evidence="15 16">CR14</strain>
    </source>
</reference>